<dbReference type="GO" id="GO:0005829">
    <property type="term" value="C:cytosol"/>
    <property type="evidence" value="ECO:0007669"/>
    <property type="project" value="TreeGrafter"/>
</dbReference>
<organism evidence="7">
    <name type="scientific">marine metagenome</name>
    <dbReference type="NCBI Taxonomy" id="408172"/>
    <lineage>
        <taxon>unclassified sequences</taxon>
        <taxon>metagenomes</taxon>
        <taxon>ecological metagenomes</taxon>
    </lineage>
</organism>
<dbReference type="GO" id="GO:0008652">
    <property type="term" value="P:amino acid biosynthetic process"/>
    <property type="evidence" value="ECO:0007669"/>
    <property type="project" value="UniProtKB-KW"/>
</dbReference>
<dbReference type="GO" id="GO:0009073">
    <property type="term" value="P:aromatic amino acid family biosynthetic process"/>
    <property type="evidence" value="ECO:0007669"/>
    <property type="project" value="UniProtKB-KW"/>
</dbReference>
<keyword evidence="4" id="KW-0418">Kinase</keyword>
<dbReference type="InterPro" id="IPR000623">
    <property type="entry name" value="Shikimate_kinase/TSH1"/>
</dbReference>
<proteinExistence type="inferred from homology"/>
<evidence type="ECO:0008006" key="8">
    <source>
        <dbReference type="Google" id="ProtNLM"/>
    </source>
</evidence>
<dbReference type="InterPro" id="IPR027417">
    <property type="entry name" value="P-loop_NTPase"/>
</dbReference>
<keyword evidence="1" id="KW-0028">Amino-acid biosynthesis</keyword>
<protein>
    <recommendedName>
        <fullName evidence="8">Shikimate kinase</fullName>
    </recommendedName>
</protein>
<dbReference type="SUPFAM" id="SSF52540">
    <property type="entry name" value="P-loop containing nucleoside triphosphate hydrolases"/>
    <property type="match status" value="1"/>
</dbReference>
<keyword evidence="3" id="KW-0547">Nucleotide-binding</keyword>
<dbReference type="InterPro" id="IPR031322">
    <property type="entry name" value="Shikimate/glucono_kinase"/>
</dbReference>
<gene>
    <name evidence="7" type="ORF">METZ01_LOCUS184130</name>
</gene>
<evidence type="ECO:0000256" key="6">
    <source>
        <dbReference type="ARBA" id="ARBA00023141"/>
    </source>
</evidence>
<dbReference type="PRINTS" id="PR01100">
    <property type="entry name" value="SHIKIMTKNASE"/>
</dbReference>
<dbReference type="GO" id="GO:0005524">
    <property type="term" value="F:ATP binding"/>
    <property type="evidence" value="ECO:0007669"/>
    <property type="project" value="UniProtKB-KW"/>
</dbReference>
<reference evidence="7" key="1">
    <citation type="submission" date="2018-05" db="EMBL/GenBank/DDBJ databases">
        <authorList>
            <person name="Lanie J.A."/>
            <person name="Ng W.-L."/>
            <person name="Kazmierczak K.M."/>
            <person name="Andrzejewski T.M."/>
            <person name="Davidsen T.M."/>
            <person name="Wayne K.J."/>
            <person name="Tettelin H."/>
            <person name="Glass J.I."/>
            <person name="Rusch D."/>
            <person name="Podicherti R."/>
            <person name="Tsui H.-C.T."/>
            <person name="Winkler M.E."/>
        </authorList>
    </citation>
    <scope>NUCLEOTIDE SEQUENCE</scope>
</reference>
<dbReference type="PANTHER" id="PTHR21087:SF16">
    <property type="entry name" value="SHIKIMATE KINASE 1, CHLOROPLASTIC"/>
    <property type="match status" value="1"/>
</dbReference>
<dbReference type="AlphaFoldDB" id="A0A382CYI9"/>
<dbReference type="CDD" id="cd00464">
    <property type="entry name" value="SK"/>
    <property type="match status" value="1"/>
</dbReference>
<evidence type="ECO:0000256" key="3">
    <source>
        <dbReference type="ARBA" id="ARBA00022741"/>
    </source>
</evidence>
<sequence length="179" mass="20117">MVIIIPSNMNGSLRNIYLIGMMGVGKSTIGRILANHLKWAFIDVNEMLEAIYSRPLQEIIATFGEESLRTMEATMLQELSQGEHQVFACNSDTVLEESKFQTMDTTGATIWLDTPVADLVERMESKEMIIEAGGDPGNILQEMLDDRKKYYQRANVRVATDNLTPEVTAKEIMKVLKSL</sequence>
<dbReference type="Pfam" id="PF01202">
    <property type="entry name" value="SKI"/>
    <property type="match status" value="1"/>
</dbReference>
<dbReference type="EMBL" id="UINC01036782">
    <property type="protein sequence ID" value="SVB31276.1"/>
    <property type="molecule type" value="Genomic_DNA"/>
</dbReference>
<keyword evidence="5" id="KW-0067">ATP-binding</keyword>
<dbReference type="GO" id="GO:0004765">
    <property type="term" value="F:shikimate kinase activity"/>
    <property type="evidence" value="ECO:0007669"/>
    <property type="project" value="TreeGrafter"/>
</dbReference>
<evidence type="ECO:0000256" key="4">
    <source>
        <dbReference type="ARBA" id="ARBA00022777"/>
    </source>
</evidence>
<name>A0A382CYI9_9ZZZZ</name>
<dbReference type="Gene3D" id="3.40.50.300">
    <property type="entry name" value="P-loop containing nucleotide triphosphate hydrolases"/>
    <property type="match status" value="1"/>
</dbReference>
<keyword evidence="2" id="KW-0808">Transferase</keyword>
<evidence type="ECO:0000256" key="1">
    <source>
        <dbReference type="ARBA" id="ARBA00022605"/>
    </source>
</evidence>
<dbReference type="PANTHER" id="PTHR21087">
    <property type="entry name" value="SHIKIMATE KINASE"/>
    <property type="match status" value="1"/>
</dbReference>
<evidence type="ECO:0000256" key="5">
    <source>
        <dbReference type="ARBA" id="ARBA00022840"/>
    </source>
</evidence>
<evidence type="ECO:0000313" key="7">
    <source>
        <dbReference type="EMBL" id="SVB31276.1"/>
    </source>
</evidence>
<evidence type="ECO:0000256" key="2">
    <source>
        <dbReference type="ARBA" id="ARBA00022679"/>
    </source>
</evidence>
<accession>A0A382CYI9</accession>
<dbReference type="HAMAP" id="MF_00109">
    <property type="entry name" value="Shikimate_kinase"/>
    <property type="match status" value="1"/>
</dbReference>
<keyword evidence="6" id="KW-0057">Aromatic amino acid biosynthesis</keyword>